<proteinExistence type="inferred from homology"/>
<dbReference type="Pfam" id="PF00339">
    <property type="entry name" value="Arrestin_N"/>
    <property type="match status" value="1"/>
</dbReference>
<dbReference type="SMART" id="SM01017">
    <property type="entry name" value="Arrestin_C"/>
    <property type="match status" value="1"/>
</dbReference>
<dbReference type="Gene3D" id="2.60.40.640">
    <property type="match status" value="2"/>
</dbReference>
<dbReference type="AlphaFoldDB" id="A0A4Z2F4B9"/>
<comment type="caution">
    <text evidence="3">The sequence shown here is derived from an EMBL/GenBank/DDBJ whole genome shotgun (WGS) entry which is preliminary data.</text>
</comment>
<evidence type="ECO:0000256" key="1">
    <source>
        <dbReference type="ARBA" id="ARBA00005298"/>
    </source>
</evidence>
<dbReference type="PANTHER" id="PTHR11188:SF135">
    <property type="entry name" value="ARRESTIN DOMAIN CONTAINING 3-LIKE-RELATED"/>
    <property type="match status" value="1"/>
</dbReference>
<dbReference type="PANTHER" id="PTHR11188">
    <property type="entry name" value="ARRESTIN DOMAIN CONTAINING PROTEIN"/>
    <property type="match status" value="1"/>
</dbReference>
<sequence length="315" mass="34453">MFQQTIKDFALNFNSLNENNSISQGDLMTGHISFLLTKATKIDSIAMALTGRADVHWSTGGGKKRSRKHYSAKLDFFNFKSVIMHANNAVGGMQLQPGRHVYPFTCQLPHGDFPSTFHGVYGHIVYSLTVSIHRCWRMAKNFVTELNFVNHINTNQPELQAPLSGSNTMSLCCLWCSSGPITMTVSVLKKAFVPGETVNVVCEFSNASSRTATPKVTLQQKQVVYATNKVNRRMFMKNLASVTGRPVGAHASRVHAGIALAIPATAPFSISNCSIIEVDYVIEVSLSTRLSPALTVLFPIIVCDAPVSAQPPLYS</sequence>
<reference evidence="3 4" key="1">
    <citation type="submission" date="2019-03" db="EMBL/GenBank/DDBJ databases">
        <title>First draft genome of Liparis tanakae, snailfish: a comprehensive survey of snailfish specific genes.</title>
        <authorList>
            <person name="Kim W."/>
            <person name="Song I."/>
            <person name="Jeong J.-H."/>
            <person name="Kim D."/>
            <person name="Kim S."/>
            <person name="Ryu S."/>
            <person name="Song J.Y."/>
            <person name="Lee S.K."/>
        </authorList>
    </citation>
    <scope>NUCLEOTIDE SEQUENCE [LARGE SCALE GENOMIC DNA]</scope>
    <source>
        <tissue evidence="3">Muscle</tissue>
    </source>
</reference>
<accession>A0A4Z2F4B9</accession>
<dbReference type="InterPro" id="IPR050357">
    <property type="entry name" value="Arrestin_domain-protein"/>
</dbReference>
<keyword evidence="4" id="KW-1185">Reference proteome</keyword>
<dbReference type="GO" id="GO:0005886">
    <property type="term" value="C:plasma membrane"/>
    <property type="evidence" value="ECO:0007669"/>
    <property type="project" value="TreeGrafter"/>
</dbReference>
<gene>
    <name evidence="3" type="primary">Arrdc3_0</name>
    <name evidence="3" type="ORF">EYF80_054224</name>
</gene>
<name>A0A4Z2F4B9_9TELE</name>
<dbReference type="GO" id="GO:0015031">
    <property type="term" value="P:protein transport"/>
    <property type="evidence" value="ECO:0007669"/>
    <property type="project" value="TreeGrafter"/>
</dbReference>
<evidence type="ECO:0000259" key="2">
    <source>
        <dbReference type="SMART" id="SM01017"/>
    </source>
</evidence>
<dbReference type="SUPFAM" id="SSF81296">
    <property type="entry name" value="E set domains"/>
    <property type="match status" value="2"/>
</dbReference>
<protein>
    <submittedName>
        <fullName evidence="3">Arrestin domain-containing protein 3</fullName>
    </submittedName>
</protein>
<dbReference type="InterPro" id="IPR014756">
    <property type="entry name" value="Ig_E-set"/>
</dbReference>
<organism evidence="3 4">
    <name type="scientific">Liparis tanakae</name>
    <name type="common">Tanaka's snailfish</name>
    <dbReference type="NCBI Taxonomy" id="230148"/>
    <lineage>
        <taxon>Eukaryota</taxon>
        <taxon>Metazoa</taxon>
        <taxon>Chordata</taxon>
        <taxon>Craniata</taxon>
        <taxon>Vertebrata</taxon>
        <taxon>Euteleostomi</taxon>
        <taxon>Actinopterygii</taxon>
        <taxon>Neopterygii</taxon>
        <taxon>Teleostei</taxon>
        <taxon>Neoteleostei</taxon>
        <taxon>Acanthomorphata</taxon>
        <taxon>Eupercaria</taxon>
        <taxon>Perciformes</taxon>
        <taxon>Cottioidei</taxon>
        <taxon>Cottales</taxon>
        <taxon>Liparidae</taxon>
        <taxon>Liparis</taxon>
    </lineage>
</organism>
<dbReference type="GO" id="GO:0007399">
    <property type="term" value="P:nervous system development"/>
    <property type="evidence" value="ECO:0007669"/>
    <property type="project" value="UniProtKB-ARBA"/>
</dbReference>
<evidence type="ECO:0000313" key="4">
    <source>
        <dbReference type="Proteomes" id="UP000314294"/>
    </source>
</evidence>
<dbReference type="GO" id="GO:0005737">
    <property type="term" value="C:cytoplasm"/>
    <property type="evidence" value="ECO:0007669"/>
    <property type="project" value="TreeGrafter"/>
</dbReference>
<evidence type="ECO:0000313" key="3">
    <source>
        <dbReference type="EMBL" id="TNN35611.1"/>
    </source>
</evidence>
<dbReference type="Proteomes" id="UP000314294">
    <property type="component" value="Unassembled WGS sequence"/>
</dbReference>
<comment type="similarity">
    <text evidence="1">Belongs to the arrestin family.</text>
</comment>
<dbReference type="OrthoDB" id="2333384at2759"/>
<dbReference type="Pfam" id="PF02752">
    <property type="entry name" value="Arrestin_C"/>
    <property type="match status" value="1"/>
</dbReference>
<dbReference type="InterPro" id="IPR011021">
    <property type="entry name" value="Arrestin-like_N"/>
</dbReference>
<feature type="domain" description="Arrestin C-terminal-like" evidence="2">
    <location>
        <begin position="177"/>
        <end position="307"/>
    </location>
</feature>
<dbReference type="InterPro" id="IPR014752">
    <property type="entry name" value="Arrestin-like_C"/>
</dbReference>
<dbReference type="InterPro" id="IPR011022">
    <property type="entry name" value="Arrestin_C-like"/>
</dbReference>
<dbReference type="EMBL" id="SRLO01001740">
    <property type="protein sequence ID" value="TNN35611.1"/>
    <property type="molecule type" value="Genomic_DNA"/>
</dbReference>